<keyword evidence="1" id="KW-0472">Membrane</keyword>
<sequence length="138" mass="14890">MLEGCPGPSKPLSLGLLSSQALLLPQALLFLLLLARSLNRLLTLKLELGDQTLGVFDQQLALFCAQQAPGSTPIARLGLTRKADEETIETILAVDAKRAVVAHNVDPLVDTPAAAWRLAHHSIVFIDFDNGQQFCAHD</sequence>
<dbReference type="Proteomes" id="UP001189756">
    <property type="component" value="Unassembled WGS sequence"/>
</dbReference>
<comment type="caution">
    <text evidence="2">The sequence shown here is derived from an EMBL/GenBank/DDBJ whole genome shotgun (WGS) entry which is preliminary data.</text>
</comment>
<evidence type="ECO:0000256" key="1">
    <source>
        <dbReference type="SAM" id="Phobius"/>
    </source>
</evidence>
<keyword evidence="1" id="KW-1133">Transmembrane helix</keyword>
<evidence type="ECO:0000313" key="3">
    <source>
        <dbReference type="Proteomes" id="UP001189756"/>
    </source>
</evidence>
<protein>
    <submittedName>
        <fullName evidence="2">Uncharacterized protein</fullName>
    </submittedName>
</protein>
<name>A0AAD2BSW4_9RALS</name>
<evidence type="ECO:0000313" key="2">
    <source>
        <dbReference type="EMBL" id="CAJ0806528.1"/>
    </source>
</evidence>
<reference evidence="2" key="1">
    <citation type="submission" date="2023-07" db="EMBL/GenBank/DDBJ databases">
        <authorList>
            <person name="Peeters C."/>
        </authorList>
    </citation>
    <scope>NUCLEOTIDE SEQUENCE</scope>
    <source>
        <strain evidence="2">R-77560</strain>
    </source>
</reference>
<keyword evidence="1" id="KW-0812">Transmembrane</keyword>
<feature type="transmembrane region" description="Helical" evidence="1">
    <location>
        <begin position="12"/>
        <end position="35"/>
    </location>
</feature>
<proteinExistence type="predicted"/>
<accession>A0AAD2BSW4</accession>
<dbReference type="AlphaFoldDB" id="A0AAD2BSW4"/>
<dbReference type="EMBL" id="CATZAZ010000015">
    <property type="protein sequence ID" value="CAJ0806528.1"/>
    <property type="molecule type" value="Genomic_DNA"/>
</dbReference>
<organism evidence="2 3">
    <name type="scientific">Ralstonia thomasii</name>
    <dbReference type="NCBI Taxonomy" id="3058596"/>
    <lineage>
        <taxon>Bacteria</taxon>
        <taxon>Pseudomonadati</taxon>
        <taxon>Pseudomonadota</taxon>
        <taxon>Betaproteobacteria</taxon>
        <taxon>Burkholderiales</taxon>
        <taxon>Burkholderiaceae</taxon>
        <taxon>Ralstonia</taxon>
    </lineage>
</organism>
<gene>
    <name evidence="2" type="ORF">R77560_04436</name>
</gene>